<accession>A0A1G6S739</accession>
<dbReference type="PRINTS" id="PR00038">
    <property type="entry name" value="HTHLUXR"/>
</dbReference>
<dbReference type="AlphaFoldDB" id="A0A1G6S739"/>
<dbReference type="SUPFAM" id="SSF55874">
    <property type="entry name" value="ATPase domain of HSP90 chaperone/DNA topoisomerase II/histidine kinase"/>
    <property type="match status" value="1"/>
</dbReference>
<dbReference type="PANTHER" id="PTHR44688">
    <property type="entry name" value="DNA-BINDING TRANSCRIPTIONAL ACTIVATOR DEVR_DOSR"/>
    <property type="match status" value="1"/>
</dbReference>
<evidence type="ECO:0000259" key="4">
    <source>
        <dbReference type="PROSITE" id="PS50043"/>
    </source>
</evidence>
<feature type="domain" description="HTH luxR-type" evidence="4">
    <location>
        <begin position="335"/>
        <end position="400"/>
    </location>
</feature>
<dbReference type="Pfam" id="PF00196">
    <property type="entry name" value="GerE"/>
    <property type="match status" value="1"/>
</dbReference>
<dbReference type="InterPro" id="IPR036388">
    <property type="entry name" value="WH-like_DNA-bd_sf"/>
</dbReference>
<sequence>MAAPLSETLERFSEILADVVAHRAVAMLTGDCARSPLMSHGAVEATSSEMASLARLVDVGRPWYGEAVVGGTARPVLAVASAPSGSAGALLAVLPEDGVAPTRAEQEVAQQLWDLATLHVVDLLTEAVPVHMAENWAAASARSKAVAELTDAHATTLTTLLVTLRSKSLDDAAARRTAIEVAVSALIELRSALDQDRATSEETAGEAFARLADTLGLLTRYSDVALDLTGPEAAQRSLPADVANAARATVRDAVVIMLEQGGVSRIRVTWNVEDTRLRVSVRDNGAGTLAADALPVLRLSDRLRALNGALEFDSPPDWGTTVTASLPLTPPEVPDANPLSSLNPREIDVLEQLSQGRRNRQIAAHLHISEHTVKFHVANILSKLEVTSRGEAAAVARAAGLPARVSLVRLPGDTRPGQHAI</sequence>
<proteinExistence type="predicted"/>
<dbReference type="GO" id="GO:0006355">
    <property type="term" value="P:regulation of DNA-templated transcription"/>
    <property type="evidence" value="ECO:0007669"/>
    <property type="project" value="InterPro"/>
</dbReference>
<dbReference type="SUPFAM" id="SSF46894">
    <property type="entry name" value="C-terminal effector domain of the bipartite response regulators"/>
    <property type="match status" value="1"/>
</dbReference>
<dbReference type="STRING" id="1271860.SAMN05216174_107233"/>
<evidence type="ECO:0000256" key="2">
    <source>
        <dbReference type="ARBA" id="ARBA00023125"/>
    </source>
</evidence>
<dbReference type="PROSITE" id="PS00622">
    <property type="entry name" value="HTH_LUXR_1"/>
    <property type="match status" value="1"/>
</dbReference>
<dbReference type="SMART" id="SM00421">
    <property type="entry name" value="HTH_LUXR"/>
    <property type="match status" value="1"/>
</dbReference>
<dbReference type="PROSITE" id="PS50043">
    <property type="entry name" value="HTH_LUXR_2"/>
    <property type="match status" value="1"/>
</dbReference>
<dbReference type="InterPro" id="IPR000792">
    <property type="entry name" value="Tscrpt_reg_LuxR_C"/>
</dbReference>
<organism evidence="5 6">
    <name type="scientific">Actinokineospora iranica</name>
    <dbReference type="NCBI Taxonomy" id="1271860"/>
    <lineage>
        <taxon>Bacteria</taxon>
        <taxon>Bacillati</taxon>
        <taxon>Actinomycetota</taxon>
        <taxon>Actinomycetes</taxon>
        <taxon>Pseudonocardiales</taxon>
        <taxon>Pseudonocardiaceae</taxon>
        <taxon>Actinokineospora</taxon>
    </lineage>
</organism>
<dbReference type="Proteomes" id="UP000199501">
    <property type="component" value="Unassembled WGS sequence"/>
</dbReference>
<reference evidence="6" key="1">
    <citation type="submission" date="2016-10" db="EMBL/GenBank/DDBJ databases">
        <authorList>
            <person name="Varghese N."/>
            <person name="Submissions S."/>
        </authorList>
    </citation>
    <scope>NUCLEOTIDE SEQUENCE [LARGE SCALE GENOMIC DNA]</scope>
    <source>
        <strain evidence="6">IBRC-M 10403</strain>
    </source>
</reference>
<dbReference type="EMBL" id="FMZZ01000007">
    <property type="protein sequence ID" value="SDD12006.1"/>
    <property type="molecule type" value="Genomic_DNA"/>
</dbReference>
<dbReference type="CDD" id="cd06170">
    <property type="entry name" value="LuxR_C_like"/>
    <property type="match status" value="1"/>
</dbReference>
<evidence type="ECO:0000313" key="5">
    <source>
        <dbReference type="EMBL" id="SDD12006.1"/>
    </source>
</evidence>
<dbReference type="InterPro" id="IPR036890">
    <property type="entry name" value="HATPase_C_sf"/>
</dbReference>
<keyword evidence="3" id="KW-0804">Transcription</keyword>
<dbReference type="InterPro" id="IPR016032">
    <property type="entry name" value="Sig_transdc_resp-reg_C-effctor"/>
</dbReference>
<dbReference type="GO" id="GO:0003677">
    <property type="term" value="F:DNA binding"/>
    <property type="evidence" value="ECO:0007669"/>
    <property type="project" value="UniProtKB-KW"/>
</dbReference>
<keyword evidence="6" id="KW-1185">Reference proteome</keyword>
<dbReference type="PANTHER" id="PTHR44688:SF25">
    <property type="entry name" value="HTH LUXR-TYPE DOMAIN-CONTAINING PROTEIN"/>
    <property type="match status" value="1"/>
</dbReference>
<keyword evidence="2" id="KW-0238">DNA-binding</keyword>
<evidence type="ECO:0000313" key="6">
    <source>
        <dbReference type="Proteomes" id="UP000199501"/>
    </source>
</evidence>
<evidence type="ECO:0000256" key="1">
    <source>
        <dbReference type="ARBA" id="ARBA00023015"/>
    </source>
</evidence>
<dbReference type="Gene3D" id="1.10.10.10">
    <property type="entry name" value="Winged helix-like DNA-binding domain superfamily/Winged helix DNA-binding domain"/>
    <property type="match status" value="1"/>
</dbReference>
<keyword evidence="1" id="KW-0805">Transcription regulation</keyword>
<gene>
    <name evidence="5" type="ORF">SAMN05216174_107233</name>
</gene>
<protein>
    <submittedName>
        <fullName evidence="5">Regulatory protein, luxR family</fullName>
    </submittedName>
</protein>
<evidence type="ECO:0000256" key="3">
    <source>
        <dbReference type="ARBA" id="ARBA00023163"/>
    </source>
</evidence>
<dbReference type="Gene3D" id="3.30.565.10">
    <property type="entry name" value="Histidine kinase-like ATPase, C-terminal domain"/>
    <property type="match status" value="1"/>
</dbReference>
<name>A0A1G6S739_9PSEU</name>